<reference evidence="5" key="1">
    <citation type="submission" date="2010-07" db="EMBL/GenBank/DDBJ databases">
        <title>The genome sequence of Gaeumannomyces graminis var. tritici strain R3-111a-1.</title>
        <authorList>
            <consortium name="The Broad Institute Genome Sequencing Platform"/>
            <person name="Ma L.-J."/>
            <person name="Dead R."/>
            <person name="Young S."/>
            <person name="Zeng Q."/>
            <person name="Koehrsen M."/>
            <person name="Alvarado L."/>
            <person name="Berlin A."/>
            <person name="Chapman S.B."/>
            <person name="Chen Z."/>
            <person name="Freedman E."/>
            <person name="Gellesch M."/>
            <person name="Goldberg J."/>
            <person name="Griggs A."/>
            <person name="Gujja S."/>
            <person name="Heilman E.R."/>
            <person name="Heiman D."/>
            <person name="Hepburn T."/>
            <person name="Howarth C."/>
            <person name="Jen D."/>
            <person name="Larson L."/>
            <person name="Mehta T."/>
            <person name="Neiman D."/>
            <person name="Pearson M."/>
            <person name="Roberts A."/>
            <person name="Saif S."/>
            <person name="Shea T."/>
            <person name="Shenoy N."/>
            <person name="Sisk P."/>
            <person name="Stolte C."/>
            <person name="Sykes S."/>
            <person name="Walk T."/>
            <person name="White J."/>
            <person name="Yandava C."/>
            <person name="Haas B."/>
            <person name="Nusbaum C."/>
            <person name="Birren B."/>
        </authorList>
    </citation>
    <scope>NUCLEOTIDE SEQUENCE [LARGE SCALE GENOMIC DNA]</scope>
    <source>
        <strain evidence="5">R3-111a-1</strain>
    </source>
</reference>
<gene>
    <name evidence="4" type="primary">20349367</name>
    <name evidence="3" type="ORF">GGTG_08909</name>
</gene>
<dbReference type="Proteomes" id="UP000006039">
    <property type="component" value="Unassembled WGS sequence"/>
</dbReference>
<dbReference type="EMBL" id="GL385398">
    <property type="protein sequence ID" value="EJT75071.1"/>
    <property type="molecule type" value="Genomic_DNA"/>
</dbReference>
<proteinExistence type="predicted"/>
<evidence type="ECO:0000313" key="5">
    <source>
        <dbReference type="Proteomes" id="UP000006039"/>
    </source>
</evidence>
<dbReference type="Pfam" id="PF02301">
    <property type="entry name" value="HORMA"/>
    <property type="match status" value="1"/>
</dbReference>
<sequence length="267" mass="29588">MHPGSSTITMASTRNFQKTQVTVLTLVSSIFFARGLLRDCFQSVGKVTLANIPRWQDLLRWESKSKKTRKPVAFGPKSVVLLKYNTKEDLAIILEQLEVIMPMVEDESLVKIHICLFDANDLDPKHMVEHFTIKIRHESTGVSTVSVSWAGSRMGGSGMADGTGSIENLLQRLPPIQGRVYAGIWHQAREGRSETQDSQLHLDAADDVLAGKPGYVCSDCVSIDILPKSTPPHLARPASTPQPDPVSMLPDIPDFPSNFDELAEKRW</sequence>
<dbReference type="InterPro" id="IPR003511">
    <property type="entry name" value="HORMA_dom"/>
</dbReference>
<dbReference type="VEuPathDB" id="FungiDB:GGTG_08909"/>
<dbReference type="EnsemblFungi" id="EJT75071">
    <property type="protein sequence ID" value="EJT75071"/>
    <property type="gene ID" value="GGTG_08909"/>
</dbReference>
<dbReference type="RefSeq" id="XP_009225015.1">
    <property type="nucleotide sequence ID" value="XM_009226751.1"/>
</dbReference>
<accession>J3P5W9</accession>
<feature type="domain" description="HORMA" evidence="2">
    <location>
        <begin position="24"/>
        <end position="145"/>
    </location>
</feature>
<protein>
    <recommendedName>
        <fullName evidence="2">HORMA domain-containing protein</fullName>
    </recommendedName>
</protein>
<keyword evidence="5" id="KW-1185">Reference proteome</keyword>
<evidence type="ECO:0000259" key="2">
    <source>
        <dbReference type="Pfam" id="PF02301"/>
    </source>
</evidence>
<reference evidence="3" key="2">
    <citation type="submission" date="2010-07" db="EMBL/GenBank/DDBJ databases">
        <authorList>
            <consortium name="The Broad Institute Genome Sequencing Platform"/>
            <consortium name="Broad Institute Genome Sequencing Center for Infectious Disease"/>
            <person name="Ma L.-J."/>
            <person name="Dead R."/>
            <person name="Young S."/>
            <person name="Zeng Q."/>
            <person name="Koehrsen M."/>
            <person name="Alvarado L."/>
            <person name="Berlin A."/>
            <person name="Chapman S.B."/>
            <person name="Chen Z."/>
            <person name="Freedman E."/>
            <person name="Gellesch M."/>
            <person name="Goldberg J."/>
            <person name="Griggs A."/>
            <person name="Gujja S."/>
            <person name="Heilman E.R."/>
            <person name="Heiman D."/>
            <person name="Hepburn T."/>
            <person name="Howarth C."/>
            <person name="Jen D."/>
            <person name="Larson L."/>
            <person name="Mehta T."/>
            <person name="Neiman D."/>
            <person name="Pearson M."/>
            <person name="Roberts A."/>
            <person name="Saif S."/>
            <person name="Shea T."/>
            <person name="Shenoy N."/>
            <person name="Sisk P."/>
            <person name="Stolte C."/>
            <person name="Sykes S."/>
            <person name="Walk T."/>
            <person name="White J."/>
            <person name="Yandava C."/>
            <person name="Haas B."/>
            <person name="Nusbaum C."/>
            <person name="Birren B."/>
        </authorList>
    </citation>
    <scope>NUCLEOTIDE SEQUENCE</scope>
    <source>
        <strain evidence="3">R3-111a-1</strain>
    </source>
</reference>
<evidence type="ECO:0000256" key="1">
    <source>
        <dbReference type="SAM" id="MobiDB-lite"/>
    </source>
</evidence>
<dbReference type="AlphaFoldDB" id="J3P5W9"/>
<feature type="region of interest" description="Disordered" evidence="1">
    <location>
        <begin position="232"/>
        <end position="267"/>
    </location>
</feature>
<reference evidence="3" key="3">
    <citation type="submission" date="2010-09" db="EMBL/GenBank/DDBJ databases">
        <title>Annotation of Gaeumannomyces graminis var. tritici R3-111a-1.</title>
        <authorList>
            <consortium name="The Broad Institute Genome Sequencing Platform"/>
            <person name="Ma L.-J."/>
            <person name="Dead R."/>
            <person name="Young S.K."/>
            <person name="Zeng Q."/>
            <person name="Gargeya S."/>
            <person name="Fitzgerald M."/>
            <person name="Haas B."/>
            <person name="Abouelleil A."/>
            <person name="Alvarado L."/>
            <person name="Arachchi H.M."/>
            <person name="Berlin A."/>
            <person name="Brown A."/>
            <person name="Chapman S.B."/>
            <person name="Chen Z."/>
            <person name="Dunbar C."/>
            <person name="Freedman E."/>
            <person name="Gearin G."/>
            <person name="Gellesch M."/>
            <person name="Goldberg J."/>
            <person name="Griggs A."/>
            <person name="Gujja S."/>
            <person name="Heiman D."/>
            <person name="Howarth C."/>
            <person name="Larson L."/>
            <person name="Lui A."/>
            <person name="MacDonald P.J.P."/>
            <person name="Mehta T."/>
            <person name="Montmayeur A."/>
            <person name="Murphy C."/>
            <person name="Neiman D."/>
            <person name="Pearson M."/>
            <person name="Priest M."/>
            <person name="Roberts A."/>
            <person name="Saif S."/>
            <person name="Shea T."/>
            <person name="Shenoy N."/>
            <person name="Sisk P."/>
            <person name="Stolte C."/>
            <person name="Sykes S."/>
            <person name="Yandava C."/>
            <person name="Wortman J."/>
            <person name="Nusbaum C."/>
            <person name="Birren B."/>
        </authorList>
    </citation>
    <scope>NUCLEOTIDE SEQUENCE</scope>
    <source>
        <strain evidence="3">R3-111a-1</strain>
    </source>
</reference>
<dbReference type="HOGENOM" id="CLU_1042229_0_0_1"/>
<evidence type="ECO:0000313" key="3">
    <source>
        <dbReference type="EMBL" id="EJT75071.1"/>
    </source>
</evidence>
<dbReference type="GeneID" id="20349367"/>
<dbReference type="OrthoDB" id="5230786at2759"/>
<dbReference type="eggNOG" id="ENOG502RMKR">
    <property type="taxonomic scope" value="Eukaryota"/>
</dbReference>
<reference evidence="4" key="4">
    <citation type="journal article" date="2015" name="G3 (Bethesda)">
        <title>Genome sequences of three phytopathogenic species of the Magnaporthaceae family of fungi.</title>
        <authorList>
            <person name="Okagaki L.H."/>
            <person name="Nunes C.C."/>
            <person name="Sailsbery J."/>
            <person name="Clay B."/>
            <person name="Brown D."/>
            <person name="John T."/>
            <person name="Oh Y."/>
            <person name="Young N."/>
            <person name="Fitzgerald M."/>
            <person name="Haas B.J."/>
            <person name="Zeng Q."/>
            <person name="Young S."/>
            <person name="Adiconis X."/>
            <person name="Fan L."/>
            <person name="Levin J.Z."/>
            <person name="Mitchell T.K."/>
            <person name="Okubara P.A."/>
            <person name="Farman M.L."/>
            <person name="Kohn L.M."/>
            <person name="Birren B."/>
            <person name="Ma L.-J."/>
            <person name="Dean R.A."/>
        </authorList>
    </citation>
    <scope>NUCLEOTIDE SEQUENCE</scope>
    <source>
        <strain evidence="4">R3-111a-1</strain>
    </source>
</reference>
<reference evidence="4" key="5">
    <citation type="submission" date="2018-04" db="UniProtKB">
        <authorList>
            <consortium name="EnsemblFungi"/>
        </authorList>
    </citation>
    <scope>IDENTIFICATION</scope>
    <source>
        <strain evidence="4">R3-111a-1</strain>
    </source>
</reference>
<name>J3P5W9_GAET3</name>
<evidence type="ECO:0000313" key="4">
    <source>
        <dbReference type="EnsemblFungi" id="EJT75071"/>
    </source>
</evidence>
<organism evidence="3">
    <name type="scientific">Gaeumannomyces tritici (strain R3-111a-1)</name>
    <name type="common">Wheat and barley take-all root rot fungus</name>
    <name type="synonym">Gaeumannomyces graminis var. tritici</name>
    <dbReference type="NCBI Taxonomy" id="644352"/>
    <lineage>
        <taxon>Eukaryota</taxon>
        <taxon>Fungi</taxon>
        <taxon>Dikarya</taxon>
        <taxon>Ascomycota</taxon>
        <taxon>Pezizomycotina</taxon>
        <taxon>Sordariomycetes</taxon>
        <taxon>Sordariomycetidae</taxon>
        <taxon>Magnaporthales</taxon>
        <taxon>Magnaporthaceae</taxon>
        <taxon>Gaeumannomyces</taxon>
    </lineage>
</organism>